<organism evidence="1 2">
    <name type="scientific">Roseibium alexandrii (strain DSM 17067 / NCIMB 14079 / DFL-11)</name>
    <name type="common">Labrenzia alexandrii</name>
    <dbReference type="NCBI Taxonomy" id="244592"/>
    <lineage>
        <taxon>Bacteria</taxon>
        <taxon>Pseudomonadati</taxon>
        <taxon>Pseudomonadota</taxon>
        <taxon>Alphaproteobacteria</taxon>
        <taxon>Hyphomicrobiales</taxon>
        <taxon>Stappiaceae</taxon>
        <taxon>Roseibium</taxon>
    </lineage>
</organism>
<dbReference type="RefSeq" id="WP_134852981.1">
    <property type="nucleotide sequence ID" value="NZ_CM011002.1"/>
</dbReference>
<dbReference type="Proteomes" id="UP000004703">
    <property type="component" value="Chromosome"/>
</dbReference>
<gene>
    <name evidence="1" type="ORF">SADFL11_00046190</name>
</gene>
<sequence>MGERGYLNNLKHRRDNGGNKLKTGQSGPIISIKTVCIFPDYKADSPQVHCYWLDKLILKLRYSLVDFSKGAFNHSCIFRCEYLRCLNLFYKSQDCLYYHPSFSNNVMEIGINILWDTCTFPRQEFQMASRYGRSVGPYLLIHFLYARSIAAEASNSRLGMTYCLYCTQNSLFSLAMSHLADSNSRASKCDYASDQGLPSVGIAPKASTVWFPANGFADIRDAAGVDHNCDQKQGAANNSGAYPVAPVSVAHNSVGPFASCNRAGFGRQSKPFWLKEAA</sequence>
<reference evidence="1 2" key="2">
    <citation type="submission" date="2013-04" db="EMBL/GenBank/DDBJ databases">
        <authorList>
            <person name="Fiebig A."/>
            <person name="Pradella S."/>
            <person name="Wagner-Doebler I."/>
        </authorList>
    </citation>
    <scope>NUCLEOTIDE SEQUENCE [LARGE SCALE GENOMIC DNA]</scope>
    <source>
        <strain evidence="2">DSM 17067 / NCIMB 14079 / DFL-11</strain>
    </source>
</reference>
<accession>A0A5E8UXB8</accession>
<name>A0A5E8UXB8_ROSAD</name>
<evidence type="ECO:0000313" key="2">
    <source>
        <dbReference type="Proteomes" id="UP000004703"/>
    </source>
</evidence>
<dbReference type="EMBL" id="ACCU02000003">
    <property type="protein sequence ID" value="RMX61874.1"/>
    <property type="molecule type" value="Genomic_DNA"/>
</dbReference>
<protein>
    <submittedName>
        <fullName evidence="1">Uncharacterized protein</fullName>
    </submittedName>
</protein>
<evidence type="ECO:0000313" key="1">
    <source>
        <dbReference type="EMBL" id="RMX61874.1"/>
    </source>
</evidence>
<reference evidence="1 2" key="1">
    <citation type="submission" date="2008-01" db="EMBL/GenBank/DDBJ databases">
        <authorList>
            <person name="Wagner-Dobler I."/>
            <person name="Ferriera S."/>
            <person name="Johnson J."/>
            <person name="Kravitz S."/>
            <person name="Beeson K."/>
            <person name="Sutton G."/>
            <person name="Rogers Y.-H."/>
            <person name="Friedman R."/>
            <person name="Frazier M."/>
            <person name="Venter J.C."/>
        </authorList>
    </citation>
    <scope>NUCLEOTIDE SEQUENCE [LARGE SCALE GENOMIC DNA]</scope>
    <source>
        <strain evidence="2">DSM 17067 / NCIMB 14079 / DFL-11</strain>
    </source>
</reference>
<comment type="caution">
    <text evidence="1">The sequence shown here is derived from an EMBL/GenBank/DDBJ whole genome shotgun (WGS) entry which is preliminary data.</text>
</comment>
<proteinExistence type="predicted"/>
<dbReference type="AlphaFoldDB" id="A0A5E8UXB8"/>